<protein>
    <submittedName>
        <fullName evidence="1">YcaQ family DNA glycosylase</fullName>
    </submittedName>
</protein>
<organism evidence="1 2">
    <name type="scientific">Candidatus Fimadaptatus faecigallinarum</name>
    <dbReference type="NCBI Taxonomy" id="2840814"/>
    <lineage>
        <taxon>Bacteria</taxon>
        <taxon>Bacillati</taxon>
        <taxon>Bacillota</taxon>
        <taxon>Clostridia</taxon>
        <taxon>Eubacteriales</taxon>
        <taxon>Candidatus Fimadaptatus</taxon>
    </lineage>
</organism>
<evidence type="ECO:0000313" key="1">
    <source>
        <dbReference type="EMBL" id="HIU47671.1"/>
    </source>
</evidence>
<reference evidence="1" key="2">
    <citation type="journal article" date="2021" name="PeerJ">
        <title>Extensive microbial diversity within the chicken gut microbiome revealed by metagenomics and culture.</title>
        <authorList>
            <person name="Gilroy R."/>
            <person name="Ravi A."/>
            <person name="Getino M."/>
            <person name="Pursley I."/>
            <person name="Horton D.L."/>
            <person name="Alikhan N.F."/>
            <person name="Baker D."/>
            <person name="Gharbi K."/>
            <person name="Hall N."/>
            <person name="Watson M."/>
            <person name="Adriaenssens E.M."/>
            <person name="Foster-Nyarko E."/>
            <person name="Jarju S."/>
            <person name="Secka A."/>
            <person name="Antonio M."/>
            <person name="Oren A."/>
            <person name="Chaudhuri R.R."/>
            <person name="La Ragione R."/>
            <person name="Hildebrand F."/>
            <person name="Pallen M.J."/>
        </authorList>
    </citation>
    <scope>NUCLEOTIDE SEQUENCE</scope>
    <source>
        <strain evidence="1">ChiSxjej2B14-8506</strain>
    </source>
</reference>
<dbReference type="Proteomes" id="UP000824123">
    <property type="component" value="Unassembled WGS sequence"/>
</dbReference>
<accession>A0A9D1LT80</accession>
<dbReference type="AlphaFoldDB" id="A0A9D1LT80"/>
<name>A0A9D1LT80_9FIRM</name>
<dbReference type="PANTHER" id="PTHR30528">
    <property type="entry name" value="CYTOPLASMIC PROTEIN"/>
    <property type="match status" value="1"/>
</dbReference>
<proteinExistence type="predicted"/>
<dbReference type="PANTHER" id="PTHR30528:SF0">
    <property type="entry name" value="CYTOPLASMIC PROTEIN"/>
    <property type="match status" value="1"/>
</dbReference>
<reference evidence="1" key="1">
    <citation type="submission" date="2020-10" db="EMBL/GenBank/DDBJ databases">
        <authorList>
            <person name="Gilroy R."/>
        </authorList>
    </citation>
    <scope>NUCLEOTIDE SEQUENCE</scope>
    <source>
        <strain evidence="1">ChiSxjej2B14-8506</strain>
    </source>
</reference>
<gene>
    <name evidence="1" type="ORF">IAC59_10520</name>
</gene>
<evidence type="ECO:0000313" key="2">
    <source>
        <dbReference type="Proteomes" id="UP000824123"/>
    </source>
</evidence>
<dbReference type="Pfam" id="PF06224">
    <property type="entry name" value="AlkZ-like"/>
    <property type="match status" value="1"/>
</dbReference>
<comment type="caution">
    <text evidence="1">The sequence shown here is derived from an EMBL/GenBank/DDBJ whole genome shotgun (WGS) entry which is preliminary data.</text>
</comment>
<dbReference type="EMBL" id="DVNK01000063">
    <property type="protein sequence ID" value="HIU47671.1"/>
    <property type="molecule type" value="Genomic_DNA"/>
</dbReference>
<sequence>MLAHQGLVGEHRFAGEQGTLEYICRAGCVQYDPVDVCGRSADIALNSRVAGYRRSMLESLLYQRRELVDYFDKNLAIFAVQDWPYFARERARYAQNTRGGAELACACATVLDEIARRGALCSADIDLPGKVDWFWSATRTARAALEQLYFEGRLAIHHKRGTVKYYDLIERCLPADMVTAPDPLPDDEAHRQWRVMRRVGAVGLLWNRASDAWLGIPGLKAGERESAFAALCARGELTELEVEGVRWPLYMRACDEAELERALAGELAPRAELLAPLDAMLWDRRLVEALFDFEYRWEIYTPADRRRYGYYTLPLLYGEELTGRIELARGRTGGALELKGAWYEPGREPGVEARVALEGCLERFARFNDCAGVVDVRAD</sequence>
<dbReference type="InterPro" id="IPR009351">
    <property type="entry name" value="AlkZ-like"/>
</dbReference>